<dbReference type="Pfam" id="PF18768">
    <property type="entry name" value="RNPP_C"/>
    <property type="match status" value="1"/>
</dbReference>
<dbReference type="PANTHER" id="PTHR37038:SF14">
    <property type="entry name" value="TRANSCRIPTIONAL ACTIVATOR"/>
    <property type="match status" value="1"/>
</dbReference>
<evidence type="ECO:0000313" key="4">
    <source>
        <dbReference type="Proteomes" id="UP000190409"/>
    </source>
</evidence>
<protein>
    <recommendedName>
        <fullName evidence="2">HTH cro/C1-type domain-containing protein</fullName>
    </recommendedName>
</protein>
<dbReference type="AlphaFoldDB" id="A0A1S8KNJ4"/>
<evidence type="ECO:0000313" key="3">
    <source>
        <dbReference type="EMBL" id="OOL81308.1"/>
    </source>
</evidence>
<dbReference type="CDD" id="cd00093">
    <property type="entry name" value="HTH_XRE"/>
    <property type="match status" value="1"/>
</dbReference>
<dbReference type="Proteomes" id="UP000190409">
    <property type="component" value="Unassembled WGS sequence"/>
</dbReference>
<reference evidence="3 4" key="1">
    <citation type="submission" date="2017-01" db="EMBL/GenBank/DDBJ databases">
        <title>Complete Genome Sequence of Dolosigranulum pigrum isolated from a Patient with interstitial lung disease.</title>
        <authorList>
            <person name="Mukhopadhyay R."/>
            <person name="Joaquin J."/>
            <person name="Hogue R."/>
            <person name="Fitzgerald S."/>
            <person name="Jospin G."/>
            <person name="Eisen J.A."/>
            <person name="Chaturvedi V."/>
        </authorList>
    </citation>
    <scope>NUCLEOTIDE SEQUENCE [LARGE SCALE GENOMIC DNA]</scope>
    <source>
        <strain evidence="3 4">15S00348</strain>
    </source>
</reference>
<dbReference type="SUPFAM" id="SSF48452">
    <property type="entry name" value="TPR-like"/>
    <property type="match status" value="1"/>
</dbReference>
<dbReference type="InterPro" id="IPR053163">
    <property type="entry name" value="HTH-type_regulator_Rgg"/>
</dbReference>
<dbReference type="PROSITE" id="PS50943">
    <property type="entry name" value="HTH_CROC1"/>
    <property type="match status" value="1"/>
</dbReference>
<dbReference type="InterPro" id="IPR011990">
    <property type="entry name" value="TPR-like_helical_dom_sf"/>
</dbReference>
<dbReference type="GO" id="GO:0003677">
    <property type="term" value="F:DNA binding"/>
    <property type="evidence" value="ECO:0007669"/>
    <property type="project" value="InterPro"/>
</dbReference>
<dbReference type="Pfam" id="PF01381">
    <property type="entry name" value="HTH_3"/>
    <property type="match status" value="1"/>
</dbReference>
<evidence type="ECO:0000259" key="2">
    <source>
        <dbReference type="PROSITE" id="PS50943"/>
    </source>
</evidence>
<dbReference type="Gene3D" id="1.25.40.10">
    <property type="entry name" value="Tetratricopeptide repeat domain"/>
    <property type="match status" value="1"/>
</dbReference>
<dbReference type="InterPro" id="IPR010982">
    <property type="entry name" value="Lambda_DNA-bd_dom_sf"/>
</dbReference>
<dbReference type="SUPFAM" id="SSF47413">
    <property type="entry name" value="lambda repressor-like DNA-binding domains"/>
    <property type="match status" value="1"/>
</dbReference>
<gene>
    <name evidence="3" type="ORF">BWX42_05825</name>
</gene>
<proteinExistence type="predicted"/>
<comment type="caution">
    <text evidence="3">The sequence shown here is derived from an EMBL/GenBank/DDBJ whole genome shotgun (WGS) entry which is preliminary data.</text>
</comment>
<dbReference type="EMBL" id="MUYF01000003">
    <property type="protein sequence ID" value="OOL81308.1"/>
    <property type="molecule type" value="Genomic_DNA"/>
</dbReference>
<dbReference type="SMART" id="SM00530">
    <property type="entry name" value="HTH_XRE"/>
    <property type="match status" value="1"/>
</dbReference>
<organism evidence="3 4">
    <name type="scientific">Dolosigranulum pigrum</name>
    <dbReference type="NCBI Taxonomy" id="29394"/>
    <lineage>
        <taxon>Bacteria</taxon>
        <taxon>Bacillati</taxon>
        <taxon>Bacillota</taxon>
        <taxon>Bacilli</taxon>
        <taxon>Lactobacillales</taxon>
        <taxon>Carnobacteriaceae</taxon>
        <taxon>Dolosigranulum</taxon>
    </lineage>
</organism>
<dbReference type="PANTHER" id="PTHR37038">
    <property type="entry name" value="TRANSCRIPTIONAL REGULATOR-RELATED"/>
    <property type="match status" value="1"/>
</dbReference>
<name>A0A1S8KNJ4_9LACT</name>
<feature type="coiled-coil region" evidence="1">
    <location>
        <begin position="64"/>
        <end position="107"/>
    </location>
</feature>
<keyword evidence="1" id="KW-0175">Coiled coil</keyword>
<accession>A0A1S8KNJ4</accession>
<dbReference type="InterPro" id="IPR001387">
    <property type="entry name" value="Cro/C1-type_HTH"/>
</dbReference>
<dbReference type="InterPro" id="IPR019734">
    <property type="entry name" value="TPR_rpt"/>
</dbReference>
<dbReference type="SMART" id="SM00028">
    <property type="entry name" value="TPR"/>
    <property type="match status" value="3"/>
</dbReference>
<dbReference type="InterPro" id="IPR041315">
    <property type="entry name" value="PlcR_TPR"/>
</dbReference>
<feature type="domain" description="HTH cro/C1-type" evidence="2">
    <location>
        <begin position="7"/>
        <end position="60"/>
    </location>
</feature>
<sequence>MHIGERIKQQRKELGLTQQDLAKNITTQTMISKIENGQINPSVKMIEKIIKQLGIDSIHLLDDTQNTNKQLDLLEERIRRQLHKQNFREAERLMLKHQSLISKVENEYYKCFFNWINQVLAYFLDDFGAFSIEKVHDLLESSTPFPKMKFSIHNFLGNVYSDKEDFEQSTLQYELALQEKQTSYEQKTDALYNLAHNLMLLGKIQEALDIVIEGIDLLVQHDSMFNLGYFYFLKGYLLGESEFHTEALEAYENALIVFRIKNYTKMMTKVKFNIKEIKMNAKKNQEMD</sequence>
<evidence type="ECO:0000256" key="1">
    <source>
        <dbReference type="SAM" id="Coils"/>
    </source>
</evidence>